<comment type="caution">
    <text evidence="1">The sequence shown here is derived from an EMBL/GenBank/DDBJ whole genome shotgun (WGS) entry which is preliminary data.</text>
</comment>
<protein>
    <submittedName>
        <fullName evidence="1">Uncharacterized protein</fullName>
    </submittedName>
</protein>
<accession>A0A8K1FMT1</accession>
<proteinExistence type="predicted"/>
<sequence>MTELRRFALFDAAASGDVATIERFFRQPSMQPAIERVNQRFRNAFDYYVERNDSPFLTRPSPPREEWHIRIHPQGLWELELLFVKPAKHGHVRVFAWFCSDVATEIIGDSMRYLLYMLYSCAAQFAPNCAEITEAILLSHLFASFNDVVRSLALSMMLGSAIKNKRANAIRVLVAHGALVEEQDVSEFMRASLDMETIQALEDGGVAFKLRPY</sequence>
<dbReference type="Proteomes" id="UP000794436">
    <property type="component" value="Unassembled WGS sequence"/>
</dbReference>
<reference evidence="1" key="1">
    <citation type="submission" date="2019-03" db="EMBL/GenBank/DDBJ databases">
        <title>Long read genome sequence of the mycoparasitic Pythium oligandrum ATCC 38472 isolated from sugarbeet rhizosphere.</title>
        <authorList>
            <person name="Gaulin E."/>
        </authorList>
    </citation>
    <scope>NUCLEOTIDE SEQUENCE</scope>
    <source>
        <strain evidence="1">ATCC 38472_TT</strain>
    </source>
</reference>
<evidence type="ECO:0000313" key="1">
    <source>
        <dbReference type="EMBL" id="TMW65177.1"/>
    </source>
</evidence>
<dbReference type="AlphaFoldDB" id="A0A8K1FMT1"/>
<evidence type="ECO:0000313" key="2">
    <source>
        <dbReference type="Proteomes" id="UP000794436"/>
    </source>
</evidence>
<dbReference type="EMBL" id="SPLM01000038">
    <property type="protein sequence ID" value="TMW65177.1"/>
    <property type="molecule type" value="Genomic_DNA"/>
</dbReference>
<organism evidence="1 2">
    <name type="scientific">Pythium oligandrum</name>
    <name type="common">Mycoparasitic fungus</name>
    <dbReference type="NCBI Taxonomy" id="41045"/>
    <lineage>
        <taxon>Eukaryota</taxon>
        <taxon>Sar</taxon>
        <taxon>Stramenopiles</taxon>
        <taxon>Oomycota</taxon>
        <taxon>Peronosporomycetes</taxon>
        <taxon>Pythiales</taxon>
        <taxon>Pythiaceae</taxon>
        <taxon>Pythium</taxon>
    </lineage>
</organism>
<name>A0A8K1FMT1_PYTOL</name>
<keyword evidence="2" id="KW-1185">Reference proteome</keyword>
<gene>
    <name evidence="1" type="ORF">Poli38472_009344</name>
</gene>